<reference evidence="2" key="1">
    <citation type="submission" date="2016-10" db="EMBL/GenBank/DDBJ databases">
        <authorList>
            <person name="Varghese N."/>
            <person name="Submissions S."/>
        </authorList>
    </citation>
    <scope>NUCLEOTIDE SEQUENCE [LARGE SCALE GENOMIC DNA]</scope>
    <source>
        <strain evidence="2">DSM 43163</strain>
    </source>
</reference>
<accession>A0A1H5ZDR5</accession>
<dbReference type="Gene3D" id="3.30.530.20">
    <property type="match status" value="1"/>
</dbReference>
<gene>
    <name evidence="1" type="ORF">SAMN04489712_104510</name>
</gene>
<proteinExistence type="predicted"/>
<protein>
    <submittedName>
        <fullName evidence="1">Polyketide cyclase / dehydrase and lipid transport</fullName>
    </submittedName>
</protein>
<dbReference type="OrthoDB" id="5185789at2"/>
<dbReference type="EMBL" id="FNVO01000004">
    <property type="protein sequence ID" value="SEG34663.1"/>
    <property type="molecule type" value="Genomic_DNA"/>
</dbReference>
<organism evidence="1 2">
    <name type="scientific">Thermomonospora echinospora</name>
    <dbReference type="NCBI Taxonomy" id="1992"/>
    <lineage>
        <taxon>Bacteria</taxon>
        <taxon>Bacillati</taxon>
        <taxon>Actinomycetota</taxon>
        <taxon>Actinomycetes</taxon>
        <taxon>Streptosporangiales</taxon>
        <taxon>Thermomonosporaceae</taxon>
        <taxon>Thermomonospora</taxon>
    </lineage>
</organism>
<keyword evidence="2" id="KW-1185">Reference proteome</keyword>
<dbReference type="InterPro" id="IPR019587">
    <property type="entry name" value="Polyketide_cyclase/dehydratase"/>
</dbReference>
<dbReference type="AlphaFoldDB" id="A0A1H5ZDR5"/>
<dbReference type="Pfam" id="PF10604">
    <property type="entry name" value="Polyketide_cyc2"/>
    <property type="match status" value="1"/>
</dbReference>
<dbReference type="RefSeq" id="WP_103937922.1">
    <property type="nucleotide sequence ID" value="NZ_FNVO01000004.1"/>
</dbReference>
<sequence>MQYAVDVTATSSAPPEVLFEHVAVAESWPVWTGLRAKAARVRPGIGTGNGVGSIRRVGIAREETVAYDPPKHYAYRLLAGLPADDYRADITFEPREGGGTAIRWQAQFAARFPGTGPLVRAFMNRMLGRFARGLAAHAEHCRPGCPAHRPA</sequence>
<dbReference type="CDD" id="cd07821">
    <property type="entry name" value="PYR_PYL_RCAR_like"/>
    <property type="match status" value="1"/>
</dbReference>
<name>A0A1H5ZDR5_9ACTN</name>
<evidence type="ECO:0000313" key="2">
    <source>
        <dbReference type="Proteomes" id="UP000236723"/>
    </source>
</evidence>
<dbReference type="Proteomes" id="UP000236723">
    <property type="component" value="Unassembled WGS sequence"/>
</dbReference>
<evidence type="ECO:0000313" key="1">
    <source>
        <dbReference type="EMBL" id="SEG34663.1"/>
    </source>
</evidence>
<dbReference type="SUPFAM" id="SSF55961">
    <property type="entry name" value="Bet v1-like"/>
    <property type="match status" value="1"/>
</dbReference>
<dbReference type="InterPro" id="IPR023393">
    <property type="entry name" value="START-like_dom_sf"/>
</dbReference>